<gene>
    <name evidence="3" type="ORF">FisN_8Lh164</name>
</gene>
<keyword evidence="4" id="KW-1185">Reference proteome</keyword>
<dbReference type="Proteomes" id="UP000198406">
    <property type="component" value="Unassembled WGS sequence"/>
</dbReference>
<evidence type="ECO:0000313" key="4">
    <source>
        <dbReference type="Proteomes" id="UP000198406"/>
    </source>
</evidence>
<feature type="region of interest" description="Disordered" evidence="2">
    <location>
        <begin position="112"/>
        <end position="139"/>
    </location>
</feature>
<organism evidence="3 4">
    <name type="scientific">Fistulifera solaris</name>
    <name type="common">Oleaginous diatom</name>
    <dbReference type="NCBI Taxonomy" id="1519565"/>
    <lineage>
        <taxon>Eukaryota</taxon>
        <taxon>Sar</taxon>
        <taxon>Stramenopiles</taxon>
        <taxon>Ochrophyta</taxon>
        <taxon>Bacillariophyta</taxon>
        <taxon>Bacillariophyceae</taxon>
        <taxon>Bacillariophycidae</taxon>
        <taxon>Naviculales</taxon>
        <taxon>Naviculaceae</taxon>
        <taxon>Fistulifera</taxon>
    </lineage>
</organism>
<feature type="region of interest" description="Disordered" evidence="2">
    <location>
        <begin position="1"/>
        <end position="23"/>
    </location>
</feature>
<feature type="compositionally biased region" description="Pro residues" evidence="2">
    <location>
        <begin position="81"/>
        <end position="90"/>
    </location>
</feature>
<name>A0A1Z5JDV1_FISSO</name>
<evidence type="ECO:0000256" key="1">
    <source>
        <dbReference type="SAM" id="Coils"/>
    </source>
</evidence>
<protein>
    <submittedName>
        <fullName evidence="3">Uncharacterized protein</fullName>
    </submittedName>
</protein>
<evidence type="ECO:0000313" key="3">
    <source>
        <dbReference type="EMBL" id="GAX12062.1"/>
    </source>
</evidence>
<dbReference type="OrthoDB" id="48284at2759"/>
<proteinExistence type="predicted"/>
<evidence type="ECO:0000256" key="2">
    <source>
        <dbReference type="SAM" id="MobiDB-lite"/>
    </source>
</evidence>
<feature type="coiled-coil region" evidence="1">
    <location>
        <begin position="142"/>
        <end position="232"/>
    </location>
</feature>
<dbReference type="InParanoid" id="A0A1Z5JDV1"/>
<feature type="compositionally biased region" description="Low complexity" evidence="2">
    <location>
        <begin position="54"/>
        <end position="65"/>
    </location>
</feature>
<dbReference type="AlphaFoldDB" id="A0A1Z5JDV1"/>
<feature type="compositionally biased region" description="Polar residues" evidence="2">
    <location>
        <begin position="129"/>
        <end position="139"/>
    </location>
</feature>
<comment type="caution">
    <text evidence="3">The sequence shown here is derived from an EMBL/GenBank/DDBJ whole genome shotgun (WGS) entry which is preliminary data.</text>
</comment>
<sequence length="481" mass="53837">MNGVQHDDDDDDDTKPSPMNAAEIIRTIDSAYAKMSTNVFSAARDAEEARENARVASAVVRSQQQNKHPPPKVVFGRKNRPPPPPPPPRIQPNKKAINAECLEGQGSISYENLSTDKRPMESAPRTPIGSYTPTERLSNANAEEMLALSLELERTKQMLEHEKTIHEDTKTALEHSEEKNGKLQHEIEKLLNELETQRQNYGLEVESLERDLEKSRRRVQAAEEDAEVALDLAKGNSESREQLEAWLQRAFYEIETLRERLLLTDGKREDINGTAQPSVSPGLEALHHAPKNIKSQSQQRVVRFADDEDSSEMVPLPSRPSRKLVAAGRQILQRSLAPPKDASPIHRVVPPELSADRLRQLRSRLTTMSVSQSLPPPPPGLGPMRKEELVAKVQAIDVCRNTARILRQSGKKLQFTGKCFDAGVSFDVADDFHLETLARQYCAAAEVSIDNQRKEILGLTSLVSLWEQSLPSDTKSIHPRE</sequence>
<keyword evidence="1" id="KW-0175">Coiled coil</keyword>
<reference evidence="3 4" key="1">
    <citation type="journal article" date="2015" name="Plant Cell">
        <title>Oil accumulation by the oleaginous diatom Fistulifera solaris as revealed by the genome and transcriptome.</title>
        <authorList>
            <person name="Tanaka T."/>
            <person name="Maeda Y."/>
            <person name="Veluchamy A."/>
            <person name="Tanaka M."/>
            <person name="Abida H."/>
            <person name="Marechal E."/>
            <person name="Bowler C."/>
            <person name="Muto M."/>
            <person name="Sunaga Y."/>
            <person name="Tanaka M."/>
            <person name="Yoshino T."/>
            <person name="Taniguchi T."/>
            <person name="Fukuda Y."/>
            <person name="Nemoto M."/>
            <person name="Matsumoto M."/>
            <person name="Wong P.S."/>
            <person name="Aburatani S."/>
            <person name="Fujibuchi W."/>
        </authorList>
    </citation>
    <scope>NUCLEOTIDE SEQUENCE [LARGE SCALE GENOMIC DNA]</scope>
    <source>
        <strain evidence="3 4">JPCC DA0580</strain>
    </source>
</reference>
<accession>A0A1Z5JDV1</accession>
<dbReference type="EMBL" id="BDSP01000048">
    <property type="protein sequence ID" value="GAX12062.1"/>
    <property type="molecule type" value="Genomic_DNA"/>
</dbReference>
<feature type="region of interest" description="Disordered" evidence="2">
    <location>
        <begin position="47"/>
        <end position="93"/>
    </location>
</feature>